<evidence type="ECO:0000313" key="3">
    <source>
        <dbReference type="Proteomes" id="UP000673691"/>
    </source>
</evidence>
<accession>A0A8H8DHT0</accession>
<dbReference type="SUPFAM" id="SSF48371">
    <property type="entry name" value="ARM repeat"/>
    <property type="match status" value="1"/>
</dbReference>
<dbReference type="InterPro" id="IPR013598">
    <property type="entry name" value="Exportin-1/Importin-b-like"/>
</dbReference>
<dbReference type="PANTHER" id="PTHR12363:SF53">
    <property type="entry name" value="MRNA TRANSPORT REGULATOR MTR10"/>
    <property type="match status" value="1"/>
</dbReference>
<name>A0A8H8DHT0_9FUNG</name>
<keyword evidence="3" id="KW-1185">Reference proteome</keyword>
<dbReference type="InterPro" id="IPR016024">
    <property type="entry name" value="ARM-type_fold"/>
</dbReference>
<protein>
    <recommendedName>
        <fullName evidence="1">Exportin-1/Importin-beta-like domain-containing protein</fullName>
    </recommendedName>
</protein>
<dbReference type="Proteomes" id="UP000673691">
    <property type="component" value="Unassembled WGS sequence"/>
</dbReference>
<reference evidence="2 3" key="1">
    <citation type="journal article" name="Sci. Rep.">
        <title>Genome-scale phylogenetic analyses confirm Olpidium as the closest living zoosporic fungus to the non-flagellated, terrestrial fungi.</title>
        <authorList>
            <person name="Chang Y."/>
            <person name="Rochon D."/>
            <person name="Sekimoto S."/>
            <person name="Wang Y."/>
            <person name="Chovatia M."/>
            <person name="Sandor L."/>
            <person name="Salamov A."/>
            <person name="Grigoriev I.V."/>
            <person name="Stajich J.E."/>
            <person name="Spatafora J.W."/>
        </authorList>
    </citation>
    <scope>NUCLEOTIDE SEQUENCE [LARGE SCALE GENOMIC DNA]</scope>
    <source>
        <strain evidence="2">S191</strain>
    </source>
</reference>
<gene>
    <name evidence="2" type="ORF">BJ554DRAFT_988</name>
</gene>
<sequence>MADSHDPARAAAAMGELAAALDALYNPHSTTNTTREEASAWLEKFQHATISDFRQFGSDAKLAVRDNVLSLLHAYRHGPNAVVTQLCLALVAIAMQLREWTDVVPQMVEMFGKDPESFGCLIEFLSALAVEVDVLGNRLPISVIETKVIRRF</sequence>
<dbReference type="Gene3D" id="1.25.10.10">
    <property type="entry name" value="Leucine-rich Repeat Variant"/>
    <property type="match status" value="1"/>
</dbReference>
<organism evidence="2 3">
    <name type="scientific">Olpidium bornovanus</name>
    <dbReference type="NCBI Taxonomy" id="278681"/>
    <lineage>
        <taxon>Eukaryota</taxon>
        <taxon>Fungi</taxon>
        <taxon>Fungi incertae sedis</taxon>
        <taxon>Olpidiomycota</taxon>
        <taxon>Olpidiomycotina</taxon>
        <taxon>Olpidiomycetes</taxon>
        <taxon>Olpidiales</taxon>
        <taxon>Olpidiaceae</taxon>
        <taxon>Olpidium</taxon>
    </lineage>
</organism>
<dbReference type="OrthoDB" id="435593at2759"/>
<dbReference type="InterPro" id="IPR011989">
    <property type="entry name" value="ARM-like"/>
</dbReference>
<dbReference type="EMBL" id="JAEFCI010008011">
    <property type="protein sequence ID" value="KAG5458736.1"/>
    <property type="molecule type" value="Genomic_DNA"/>
</dbReference>
<evidence type="ECO:0000313" key="2">
    <source>
        <dbReference type="EMBL" id="KAG5458736.1"/>
    </source>
</evidence>
<dbReference type="InterPro" id="IPR051345">
    <property type="entry name" value="Importin_beta-like_NTR"/>
</dbReference>
<evidence type="ECO:0000259" key="1">
    <source>
        <dbReference type="Pfam" id="PF08389"/>
    </source>
</evidence>
<proteinExistence type="predicted"/>
<dbReference type="PANTHER" id="PTHR12363">
    <property type="entry name" value="TRANSPORTIN 3 AND IMPORTIN 13"/>
    <property type="match status" value="1"/>
</dbReference>
<feature type="domain" description="Exportin-1/Importin-beta-like" evidence="1">
    <location>
        <begin position="79"/>
        <end position="132"/>
    </location>
</feature>
<dbReference type="GO" id="GO:0006606">
    <property type="term" value="P:protein import into nucleus"/>
    <property type="evidence" value="ECO:0007669"/>
    <property type="project" value="TreeGrafter"/>
</dbReference>
<dbReference type="AlphaFoldDB" id="A0A8H8DHT0"/>
<dbReference type="Pfam" id="PF08389">
    <property type="entry name" value="Xpo1"/>
    <property type="match status" value="1"/>
</dbReference>
<dbReference type="GO" id="GO:0005737">
    <property type="term" value="C:cytoplasm"/>
    <property type="evidence" value="ECO:0007669"/>
    <property type="project" value="TreeGrafter"/>
</dbReference>
<comment type="caution">
    <text evidence="2">The sequence shown here is derived from an EMBL/GenBank/DDBJ whole genome shotgun (WGS) entry which is preliminary data.</text>
</comment>